<dbReference type="EC" id="3.8.1.2" evidence="1"/>
<dbReference type="Proteomes" id="UP000535501">
    <property type="component" value="Unassembled WGS sequence"/>
</dbReference>
<proteinExistence type="predicted"/>
<sequence length="204" mass="23502">MAGPIDHIVFDIGKVLIHYDPNLPYRRLIPDDAERAWFFENVCTHDWNLEQDRGRSWEDAEALLVEQFPEKEEQIRNFRRYWHEMVPYAYEDSVSIMEGLIDAGRDVTMLTNFAADTFRHAREMYPFLNKPRGVTVSGEIKLIKPDVAIYQKHARDFGLAPEATLFIDDSLANVEGARAAGWQAVHFTGAEKLRRDLSSFGIDA</sequence>
<comment type="caution">
    <text evidence="1">The sequence shown here is derived from an EMBL/GenBank/DDBJ whole genome shotgun (WGS) entry which is preliminary data.</text>
</comment>
<dbReference type="SFLD" id="SFLDG01129">
    <property type="entry name" value="C1.5:_HAD__Beta-PGM__Phosphata"/>
    <property type="match status" value="1"/>
</dbReference>
<evidence type="ECO:0000313" key="2">
    <source>
        <dbReference type="Proteomes" id="UP000535501"/>
    </source>
</evidence>
<dbReference type="InterPro" id="IPR023214">
    <property type="entry name" value="HAD_sf"/>
</dbReference>
<dbReference type="NCBIfam" id="TIGR01509">
    <property type="entry name" value="HAD-SF-IA-v3"/>
    <property type="match status" value="1"/>
</dbReference>
<dbReference type="InterPro" id="IPR036412">
    <property type="entry name" value="HAD-like_sf"/>
</dbReference>
<dbReference type="InterPro" id="IPR023198">
    <property type="entry name" value="PGP-like_dom2"/>
</dbReference>
<dbReference type="AlphaFoldDB" id="A0A7X0DDR5"/>
<dbReference type="SFLD" id="SFLDS00003">
    <property type="entry name" value="Haloacid_Dehalogenase"/>
    <property type="match status" value="1"/>
</dbReference>
<dbReference type="InterPro" id="IPR006439">
    <property type="entry name" value="HAD-SF_hydro_IA"/>
</dbReference>
<keyword evidence="2" id="KW-1185">Reference proteome</keyword>
<evidence type="ECO:0000313" key="1">
    <source>
        <dbReference type="EMBL" id="MBB6181218.1"/>
    </source>
</evidence>
<dbReference type="Gene3D" id="3.40.50.1000">
    <property type="entry name" value="HAD superfamily/HAD-like"/>
    <property type="match status" value="1"/>
</dbReference>
<accession>A0A7X0DDR5</accession>
<dbReference type="CDD" id="cd02603">
    <property type="entry name" value="HAD_sEH-N_like"/>
    <property type="match status" value="1"/>
</dbReference>
<dbReference type="RefSeq" id="WP_077548076.1">
    <property type="nucleotide sequence ID" value="NZ_JACHEJ010000008.1"/>
</dbReference>
<organism evidence="1 2">
    <name type="scientific">Pseudorhizobium flavum</name>
    <dbReference type="NCBI Taxonomy" id="1335061"/>
    <lineage>
        <taxon>Bacteria</taxon>
        <taxon>Pseudomonadati</taxon>
        <taxon>Pseudomonadota</taxon>
        <taxon>Alphaproteobacteria</taxon>
        <taxon>Hyphomicrobiales</taxon>
        <taxon>Rhizobiaceae</taxon>
        <taxon>Rhizobium/Agrobacterium group</taxon>
        <taxon>Pseudorhizobium</taxon>
    </lineage>
</organism>
<reference evidence="1 2" key="1">
    <citation type="submission" date="2020-08" db="EMBL/GenBank/DDBJ databases">
        <title>Genomic Encyclopedia of Type Strains, Phase IV (KMG-IV): sequencing the most valuable type-strain genomes for metagenomic binning, comparative biology and taxonomic classification.</title>
        <authorList>
            <person name="Goeker M."/>
        </authorList>
    </citation>
    <scope>NUCLEOTIDE SEQUENCE [LARGE SCALE GENOMIC DNA]</scope>
    <source>
        <strain evidence="1 2">DSM 102134</strain>
    </source>
</reference>
<gene>
    <name evidence="1" type="ORF">HNQ75_003203</name>
</gene>
<dbReference type="Gene3D" id="1.10.150.240">
    <property type="entry name" value="Putative phosphatase, domain 2"/>
    <property type="match status" value="1"/>
</dbReference>
<protein>
    <submittedName>
        <fullName evidence="1">2-haloacid dehalogenase</fullName>
        <ecNumber evidence="1">3.8.1.2</ecNumber>
    </submittedName>
</protein>
<dbReference type="EMBL" id="JACHEJ010000008">
    <property type="protein sequence ID" value="MBB6181218.1"/>
    <property type="molecule type" value="Genomic_DNA"/>
</dbReference>
<dbReference type="GO" id="GO:0018784">
    <property type="term" value="F:(S)-2-haloacid dehalogenase activity"/>
    <property type="evidence" value="ECO:0007669"/>
    <property type="project" value="UniProtKB-EC"/>
</dbReference>
<keyword evidence="1" id="KW-0378">Hydrolase</keyword>
<dbReference type="PANTHER" id="PTHR43611">
    <property type="entry name" value="ALPHA-D-GLUCOSE 1-PHOSPHATE PHOSPHATASE"/>
    <property type="match status" value="1"/>
</dbReference>
<dbReference type="Pfam" id="PF00702">
    <property type="entry name" value="Hydrolase"/>
    <property type="match status" value="1"/>
</dbReference>
<dbReference type="SUPFAM" id="SSF56784">
    <property type="entry name" value="HAD-like"/>
    <property type="match status" value="1"/>
</dbReference>
<name>A0A7X0DDR5_9HYPH</name>
<dbReference type="PANTHER" id="PTHR43611:SF3">
    <property type="entry name" value="FLAVIN MONONUCLEOTIDE HYDROLASE 1, CHLOROPLATIC"/>
    <property type="match status" value="1"/>
</dbReference>